<accession>A0A4Z0KLL4</accession>
<feature type="DNA-binding region" description="H-T-H motif" evidence="4">
    <location>
        <begin position="38"/>
        <end position="57"/>
    </location>
</feature>
<dbReference type="GO" id="GO:0000976">
    <property type="term" value="F:transcription cis-regulatory region binding"/>
    <property type="evidence" value="ECO:0007669"/>
    <property type="project" value="TreeGrafter"/>
</dbReference>
<evidence type="ECO:0000256" key="3">
    <source>
        <dbReference type="ARBA" id="ARBA00023163"/>
    </source>
</evidence>
<dbReference type="InterPro" id="IPR050109">
    <property type="entry name" value="HTH-type_TetR-like_transc_reg"/>
</dbReference>
<dbReference type="GO" id="GO:0003700">
    <property type="term" value="F:DNA-binding transcription factor activity"/>
    <property type="evidence" value="ECO:0007669"/>
    <property type="project" value="TreeGrafter"/>
</dbReference>
<organism evidence="6 7">
    <name type="scientific">Brevibacterium aurantiacum</name>
    <dbReference type="NCBI Taxonomy" id="273384"/>
    <lineage>
        <taxon>Bacteria</taxon>
        <taxon>Bacillati</taxon>
        <taxon>Actinomycetota</taxon>
        <taxon>Actinomycetes</taxon>
        <taxon>Micrococcales</taxon>
        <taxon>Brevibacteriaceae</taxon>
        <taxon>Brevibacterium</taxon>
    </lineage>
</organism>
<keyword evidence="2 4" id="KW-0238">DNA-binding</keyword>
<evidence type="ECO:0000256" key="1">
    <source>
        <dbReference type="ARBA" id="ARBA00023015"/>
    </source>
</evidence>
<evidence type="ECO:0000256" key="2">
    <source>
        <dbReference type="ARBA" id="ARBA00023125"/>
    </source>
</evidence>
<dbReference type="SUPFAM" id="SSF46689">
    <property type="entry name" value="Homeodomain-like"/>
    <property type="match status" value="1"/>
</dbReference>
<dbReference type="RefSeq" id="WP_135446974.1">
    <property type="nucleotide sequence ID" value="NZ_RHFF01000004.1"/>
</dbReference>
<reference evidence="6 7" key="1">
    <citation type="submission" date="2018-10" db="EMBL/GenBank/DDBJ databases">
        <title>Brevibacterium genomes from Austrain hard cheese rinds.</title>
        <authorList>
            <person name="Anast J.M."/>
            <person name="Dzieciol M."/>
            <person name="Schultz D.L."/>
            <person name="Mann E."/>
            <person name="Wagner M."/>
            <person name="Schmitz-Esser S."/>
        </authorList>
    </citation>
    <scope>NUCLEOTIDE SEQUENCE [LARGE SCALE GENOMIC DNA]</scope>
    <source>
        <strain evidence="6 7">L261</strain>
    </source>
</reference>
<name>A0A4Z0KLL4_BREAU</name>
<dbReference type="PANTHER" id="PTHR30055:SF234">
    <property type="entry name" value="HTH-TYPE TRANSCRIPTIONAL REGULATOR BETI"/>
    <property type="match status" value="1"/>
</dbReference>
<evidence type="ECO:0000313" key="6">
    <source>
        <dbReference type="EMBL" id="TGD39679.1"/>
    </source>
</evidence>
<protein>
    <submittedName>
        <fullName evidence="6">TetR/AcrR family transcriptional regulator</fullName>
    </submittedName>
</protein>
<dbReference type="PROSITE" id="PS50977">
    <property type="entry name" value="HTH_TETR_2"/>
    <property type="match status" value="1"/>
</dbReference>
<proteinExistence type="predicted"/>
<dbReference type="EMBL" id="RHFF01000004">
    <property type="protein sequence ID" value="TGD39679.1"/>
    <property type="molecule type" value="Genomic_DNA"/>
</dbReference>
<evidence type="ECO:0000256" key="4">
    <source>
        <dbReference type="PROSITE-ProRule" id="PRU00335"/>
    </source>
</evidence>
<dbReference type="Proteomes" id="UP000297736">
    <property type="component" value="Unassembled WGS sequence"/>
</dbReference>
<gene>
    <name evidence="6" type="ORF">EB834_06010</name>
</gene>
<evidence type="ECO:0000313" key="7">
    <source>
        <dbReference type="Proteomes" id="UP000297736"/>
    </source>
</evidence>
<dbReference type="PANTHER" id="PTHR30055">
    <property type="entry name" value="HTH-TYPE TRANSCRIPTIONAL REGULATOR RUTR"/>
    <property type="match status" value="1"/>
</dbReference>
<evidence type="ECO:0000259" key="5">
    <source>
        <dbReference type="PROSITE" id="PS50977"/>
    </source>
</evidence>
<dbReference type="InterPro" id="IPR009057">
    <property type="entry name" value="Homeodomain-like_sf"/>
</dbReference>
<dbReference type="Gene3D" id="1.10.357.10">
    <property type="entry name" value="Tetracycline Repressor, domain 2"/>
    <property type="match status" value="1"/>
</dbReference>
<keyword evidence="3" id="KW-0804">Transcription</keyword>
<dbReference type="Pfam" id="PF00440">
    <property type="entry name" value="TetR_N"/>
    <property type="match status" value="1"/>
</dbReference>
<dbReference type="InterPro" id="IPR001647">
    <property type="entry name" value="HTH_TetR"/>
</dbReference>
<feature type="domain" description="HTH tetR-type" evidence="5">
    <location>
        <begin position="15"/>
        <end position="75"/>
    </location>
</feature>
<keyword evidence="1" id="KW-0805">Transcription regulation</keyword>
<dbReference type="AlphaFoldDB" id="A0A4Z0KLL4"/>
<comment type="caution">
    <text evidence="6">The sequence shown here is derived from an EMBL/GenBank/DDBJ whole genome shotgun (WGS) entry which is preliminary data.</text>
</comment>
<sequence length="203" mass="22175">MSTASAAEPVDPRMQRSRTALLDAATRLLDVKPVSEISITRLVEEAGVTRPTFYQHFPDIPAIARAAAIARLAAASPIPEPIPVAELTPAQIRDVIATQFLPDLVHLAEHRDFYLRVLDGATDLHLLTELVTLSLERTTPEPFEHATRGHDTTAHDLMTLVAGGTTWLILTWLRDSSHTPDVLASRIATTVASTLGYHPDTRP</sequence>